<feature type="chain" id="PRO_5002087240" description="Alkaline phosphatase" evidence="1">
    <location>
        <begin position="33"/>
        <end position="533"/>
    </location>
</feature>
<dbReference type="Gene3D" id="2.60.40.380">
    <property type="entry name" value="Purple acid phosphatase-like, N-terminal"/>
    <property type="match status" value="1"/>
</dbReference>
<reference evidence="4 5" key="1">
    <citation type="submission" date="2014-11" db="EMBL/GenBank/DDBJ databases">
        <title>Draft genome sequence of Kirrobacter mercurialis.</title>
        <authorList>
            <person name="Coil D.A."/>
            <person name="Eisen J.A."/>
        </authorList>
    </citation>
    <scope>NUCLEOTIDE SEQUENCE [LARGE SCALE GENOMIC DNA]</scope>
    <source>
        <strain evidence="4 5">Coronado</strain>
    </source>
</reference>
<gene>
    <name evidence="4" type="ORF">PK98_09320</name>
</gene>
<keyword evidence="5" id="KW-1185">Reference proteome</keyword>
<dbReference type="EMBL" id="JTDN01000001">
    <property type="protein sequence ID" value="KHL26564.1"/>
    <property type="molecule type" value="Genomic_DNA"/>
</dbReference>
<dbReference type="OrthoDB" id="327733at2"/>
<sequence>MTLLHTPTGRRSFLLGAAIGVPALLTSGRALAASDPFTQGVASGDPWPDGFVIWTRIAPDITAADGLGGAPDNLPVRWEVAEDDGFRRIVQAGEAVSRHLMGGAVHVDLAGLRPDRPYWYRFNALGVNSPVGRAWTTPLPDAQVKAVRFTAATCSHYEQGWFSAYRHMAADEESRFTLFLGDYIYEGVGRPAGEGRVRSYGDLPVADSLANYRRRYALHHADPDLQALHAAAPALAIWDDHETMNDYSGIWSQEGERLPPTAFAWRRANAYRAFVENMPLRLSRTWQGARTTIFRRMQWGNLAQFDLLDGRQYRSAPACTAGLDSARGHMTAPDCPDLEDPARTFLGFEQERWLYDGWQRSSARWNLMVQNLLVAPMVFDTPEGPVIWTDTWNGFGAARRRLLDTMVSSGIANPVTLAGDYHSFWCNNLYRGFDANRFAVDGLNVRGEAPVAAEFVVSSVTSSGPPQDFYRRAMPNNPQITFFDSEHRGYMSFDMTADRLDARCMTISDKADPRATLSVLHQRSVEAGRPGLA</sequence>
<evidence type="ECO:0000313" key="5">
    <source>
        <dbReference type="Proteomes" id="UP000030988"/>
    </source>
</evidence>
<dbReference type="InterPro" id="IPR029052">
    <property type="entry name" value="Metallo-depent_PP-like"/>
</dbReference>
<dbReference type="InterPro" id="IPR006311">
    <property type="entry name" value="TAT_signal"/>
</dbReference>
<dbReference type="InterPro" id="IPR038607">
    <property type="entry name" value="PhoD-like_sf"/>
</dbReference>
<evidence type="ECO:0000259" key="2">
    <source>
        <dbReference type="Pfam" id="PF09423"/>
    </source>
</evidence>
<dbReference type="Pfam" id="PF09423">
    <property type="entry name" value="PhoD"/>
    <property type="match status" value="1"/>
</dbReference>
<dbReference type="STRING" id="1572751.PK98_09320"/>
<evidence type="ECO:0000256" key="1">
    <source>
        <dbReference type="SAM" id="SignalP"/>
    </source>
</evidence>
<dbReference type="SUPFAM" id="SSF56300">
    <property type="entry name" value="Metallo-dependent phosphatases"/>
    <property type="match status" value="1"/>
</dbReference>
<proteinExistence type="predicted"/>
<evidence type="ECO:0000313" key="4">
    <source>
        <dbReference type="EMBL" id="KHL26564.1"/>
    </source>
</evidence>
<name>A0A0B2BYM7_9SPHN</name>
<dbReference type="AlphaFoldDB" id="A0A0B2BYM7"/>
<dbReference type="CDD" id="cd07389">
    <property type="entry name" value="MPP_PhoD"/>
    <property type="match status" value="1"/>
</dbReference>
<evidence type="ECO:0000259" key="3">
    <source>
        <dbReference type="Pfam" id="PF16655"/>
    </source>
</evidence>
<dbReference type="Gene3D" id="3.60.21.70">
    <property type="entry name" value="PhoD-like phosphatase"/>
    <property type="match status" value="1"/>
</dbReference>
<feature type="domain" description="Phospholipase D N-terminal" evidence="3">
    <location>
        <begin position="39"/>
        <end position="136"/>
    </location>
</feature>
<dbReference type="Proteomes" id="UP000030988">
    <property type="component" value="Unassembled WGS sequence"/>
</dbReference>
<dbReference type="PANTHER" id="PTHR43606:SF2">
    <property type="entry name" value="ALKALINE PHOSPHATASE FAMILY PROTEIN (AFU_ORTHOLOGUE AFUA_5G03860)"/>
    <property type="match status" value="1"/>
</dbReference>
<feature type="domain" description="PhoD-like phosphatase metallophosphatase" evidence="2">
    <location>
        <begin position="149"/>
        <end position="503"/>
    </location>
</feature>
<dbReference type="PANTHER" id="PTHR43606">
    <property type="entry name" value="PHOSPHATASE, PUTATIVE (AFU_ORTHOLOGUE AFUA_6G08710)-RELATED"/>
    <property type="match status" value="1"/>
</dbReference>
<dbReference type="Pfam" id="PF16655">
    <property type="entry name" value="PhoD_N"/>
    <property type="match status" value="1"/>
</dbReference>
<dbReference type="PROSITE" id="PS51318">
    <property type="entry name" value="TAT"/>
    <property type="match status" value="1"/>
</dbReference>
<dbReference type="InterPro" id="IPR052900">
    <property type="entry name" value="Phospholipid_Metab_Enz"/>
</dbReference>
<dbReference type="InterPro" id="IPR032093">
    <property type="entry name" value="PhoD_N"/>
</dbReference>
<feature type="signal peptide" evidence="1">
    <location>
        <begin position="1"/>
        <end position="32"/>
    </location>
</feature>
<organism evidence="4 5">
    <name type="scientific">Croceibacterium mercuriale</name>
    <dbReference type="NCBI Taxonomy" id="1572751"/>
    <lineage>
        <taxon>Bacteria</taxon>
        <taxon>Pseudomonadati</taxon>
        <taxon>Pseudomonadota</taxon>
        <taxon>Alphaproteobacteria</taxon>
        <taxon>Sphingomonadales</taxon>
        <taxon>Erythrobacteraceae</taxon>
        <taxon>Croceibacterium</taxon>
    </lineage>
</organism>
<protein>
    <recommendedName>
        <fullName evidence="6">Alkaline phosphatase</fullName>
    </recommendedName>
</protein>
<accession>A0A0B2BYM7</accession>
<dbReference type="InterPro" id="IPR018946">
    <property type="entry name" value="PhoD-like_MPP"/>
</dbReference>
<comment type="caution">
    <text evidence="4">The sequence shown here is derived from an EMBL/GenBank/DDBJ whole genome shotgun (WGS) entry which is preliminary data.</text>
</comment>
<keyword evidence="1" id="KW-0732">Signal</keyword>
<evidence type="ECO:0008006" key="6">
    <source>
        <dbReference type="Google" id="ProtNLM"/>
    </source>
</evidence>
<dbReference type="RefSeq" id="WP_039095956.1">
    <property type="nucleotide sequence ID" value="NZ_JTDN01000001.1"/>
</dbReference>